<gene>
    <name evidence="2" type="ORF">GLOINDRAFT_15446</name>
</gene>
<accession>U9USS8</accession>
<protein>
    <submittedName>
        <fullName evidence="2">Uncharacterized protein</fullName>
    </submittedName>
</protein>
<reference evidence="2" key="1">
    <citation type="submission" date="2013-07" db="EMBL/GenBank/DDBJ databases">
        <title>The genome of an arbuscular mycorrhizal fungus provides insights into the evolution of the oldest plant symbiosis.</title>
        <authorList>
            <consortium name="DOE Joint Genome Institute"/>
            <person name="Tisserant E."/>
            <person name="Malbreil M."/>
            <person name="Kuo A."/>
            <person name="Kohler A."/>
            <person name="Symeonidi A."/>
            <person name="Balestrini R."/>
            <person name="Charron P."/>
            <person name="Duensing N."/>
            <person name="Frei-dit-Frey N."/>
            <person name="Gianinazzi-Pearson V."/>
            <person name="Gilbert B."/>
            <person name="Handa Y."/>
            <person name="Hijri M."/>
            <person name="Kaul R."/>
            <person name="Kawaguchi M."/>
            <person name="Krajinski F."/>
            <person name="Lammers P."/>
            <person name="Lapierre D."/>
            <person name="Masclaux F.G."/>
            <person name="Murat C."/>
            <person name="Morin E."/>
            <person name="Ndikumana S."/>
            <person name="Pagni M."/>
            <person name="Petitpierre D."/>
            <person name="Requena N."/>
            <person name="Rosikiewicz P."/>
            <person name="Riley R."/>
            <person name="Saito K."/>
            <person name="San Clemente H."/>
            <person name="Shapiro H."/>
            <person name="van Tuinen D."/>
            <person name="Becard G."/>
            <person name="Bonfante P."/>
            <person name="Paszkowski U."/>
            <person name="Shachar-Hill Y."/>
            <person name="Young J.P."/>
            <person name="Sanders I.R."/>
            <person name="Henrissat B."/>
            <person name="Rensing S.A."/>
            <person name="Grigoriev I.V."/>
            <person name="Corradi N."/>
            <person name="Roux C."/>
            <person name="Martin F."/>
        </authorList>
    </citation>
    <scope>NUCLEOTIDE SEQUENCE</scope>
    <source>
        <strain evidence="2">DAOM 197198</strain>
    </source>
</reference>
<evidence type="ECO:0000256" key="1">
    <source>
        <dbReference type="SAM" id="MobiDB-lite"/>
    </source>
</evidence>
<feature type="compositionally biased region" description="Polar residues" evidence="1">
    <location>
        <begin position="44"/>
        <end position="54"/>
    </location>
</feature>
<organism evidence="2">
    <name type="scientific">Rhizophagus irregularis (strain DAOM 181602 / DAOM 197198 / MUCL 43194)</name>
    <name type="common">Arbuscular mycorrhizal fungus</name>
    <name type="synonym">Glomus intraradices</name>
    <dbReference type="NCBI Taxonomy" id="747089"/>
    <lineage>
        <taxon>Eukaryota</taxon>
        <taxon>Fungi</taxon>
        <taxon>Fungi incertae sedis</taxon>
        <taxon>Mucoromycota</taxon>
        <taxon>Glomeromycotina</taxon>
        <taxon>Glomeromycetes</taxon>
        <taxon>Glomerales</taxon>
        <taxon>Glomeraceae</taxon>
        <taxon>Rhizophagus</taxon>
    </lineage>
</organism>
<feature type="region of interest" description="Disordered" evidence="1">
    <location>
        <begin position="1"/>
        <end position="54"/>
    </location>
</feature>
<dbReference type="HOGENOM" id="CLU_3051465_0_0_1"/>
<name>U9USS8_RHIID</name>
<sequence>MSVRSQQQKERWNLHGPRHNTETAKSVKPSKIGNAVKKEEESTEITLTYTSSQY</sequence>
<proteinExistence type="predicted"/>
<dbReference type="EMBL" id="KI274780">
    <property type="protein sequence ID" value="ESA23435.1"/>
    <property type="molecule type" value="Genomic_DNA"/>
</dbReference>
<dbReference type="AlphaFoldDB" id="U9USS8"/>
<evidence type="ECO:0000313" key="2">
    <source>
        <dbReference type="EMBL" id="ESA23435.1"/>
    </source>
</evidence>